<evidence type="ECO:0000256" key="9">
    <source>
        <dbReference type="SAM" id="MobiDB-lite"/>
    </source>
</evidence>
<feature type="region of interest" description="Disordered" evidence="9">
    <location>
        <begin position="167"/>
        <end position="235"/>
    </location>
</feature>
<evidence type="ECO:0000256" key="5">
    <source>
        <dbReference type="ARBA" id="ARBA00022692"/>
    </source>
</evidence>
<evidence type="ECO:0000256" key="4">
    <source>
        <dbReference type="ARBA" id="ARBA00022519"/>
    </source>
</evidence>
<organism evidence="12 13">
    <name type="scientific">Rhodanobacter denitrificans</name>
    <dbReference type="NCBI Taxonomy" id="666685"/>
    <lineage>
        <taxon>Bacteria</taxon>
        <taxon>Pseudomonadati</taxon>
        <taxon>Pseudomonadota</taxon>
        <taxon>Gammaproteobacteria</taxon>
        <taxon>Lysobacterales</taxon>
        <taxon>Rhodanobacteraceae</taxon>
        <taxon>Rhodanobacter</taxon>
    </lineage>
</organism>
<name>A0A2W5M9U1_9GAMM</name>
<dbReference type="AlphaFoldDB" id="A0A2W5M9U1"/>
<dbReference type="GO" id="GO:0015031">
    <property type="term" value="P:protein transport"/>
    <property type="evidence" value="ECO:0007669"/>
    <property type="project" value="UniProtKB-KW"/>
</dbReference>
<evidence type="ECO:0000256" key="3">
    <source>
        <dbReference type="ARBA" id="ARBA00022475"/>
    </source>
</evidence>
<gene>
    <name evidence="12" type="ORF">DI564_07945</name>
</gene>
<keyword evidence="8 10" id="KW-0472">Membrane</keyword>
<comment type="caution">
    <text evidence="12">The sequence shown here is derived from an EMBL/GenBank/DDBJ whole genome shotgun (WGS) entry which is preliminary data.</text>
</comment>
<sequence length="235" mass="25336">MNIRAAEMTTRVLLGVCAVFGALLLVLYAGYGRGYGWLSDSEGARQLAAGNIDRAPFVPPPLTTFAAIDQRPLFNEDRRPAPVEATAATDAPPQVPLNIQLTGVIVTPETRIALITDKTRNQPLSLKVGMPLEGDQAAWTLVQINPRSVVFESINNERSEVELEVAGTVAPPPNMRSPGGTPPGNAKPGTPQPGGQPVQSGSSNEDLAKRIEARRRQMREEAEKLRQQQQSGEQK</sequence>
<dbReference type="InterPro" id="IPR024961">
    <property type="entry name" value="T2SS_GspC_N"/>
</dbReference>
<evidence type="ECO:0000313" key="12">
    <source>
        <dbReference type="EMBL" id="PZQ16547.1"/>
    </source>
</evidence>
<keyword evidence="5 10" id="KW-0812">Transmembrane</keyword>
<reference evidence="12 13" key="1">
    <citation type="submission" date="2017-08" db="EMBL/GenBank/DDBJ databases">
        <title>Infants hospitalized years apart are colonized by the same room-sourced microbial strains.</title>
        <authorList>
            <person name="Brooks B."/>
            <person name="Olm M.R."/>
            <person name="Firek B.A."/>
            <person name="Baker R."/>
            <person name="Thomas B.C."/>
            <person name="Morowitz M.J."/>
            <person name="Banfield J.F."/>
        </authorList>
    </citation>
    <scope>NUCLEOTIDE SEQUENCE [LARGE SCALE GENOMIC DNA]</scope>
    <source>
        <strain evidence="12">S2_005_003_R2_42</strain>
    </source>
</reference>
<evidence type="ECO:0000256" key="1">
    <source>
        <dbReference type="ARBA" id="ARBA00004533"/>
    </source>
</evidence>
<keyword evidence="4" id="KW-0997">Cell inner membrane</keyword>
<keyword evidence="2" id="KW-0813">Transport</keyword>
<evidence type="ECO:0000259" key="11">
    <source>
        <dbReference type="Pfam" id="PF11356"/>
    </source>
</evidence>
<protein>
    <recommendedName>
        <fullName evidence="11">Type II secretion system protein GspC N-terminal domain-containing protein</fullName>
    </recommendedName>
</protein>
<dbReference type="Pfam" id="PF11356">
    <property type="entry name" value="T2SSC"/>
    <property type="match status" value="1"/>
</dbReference>
<feature type="compositionally biased region" description="Low complexity" evidence="9">
    <location>
        <begin position="193"/>
        <end position="203"/>
    </location>
</feature>
<dbReference type="Proteomes" id="UP000249046">
    <property type="component" value="Unassembled WGS sequence"/>
</dbReference>
<feature type="domain" description="Type II secretion system protein GspC N-terminal" evidence="11">
    <location>
        <begin position="64"/>
        <end position="150"/>
    </location>
</feature>
<keyword evidence="7 10" id="KW-1133">Transmembrane helix</keyword>
<comment type="subcellular location">
    <subcellularLocation>
        <location evidence="1">Cell inner membrane</location>
    </subcellularLocation>
</comment>
<evidence type="ECO:0000256" key="7">
    <source>
        <dbReference type="ARBA" id="ARBA00022989"/>
    </source>
</evidence>
<evidence type="ECO:0000313" key="13">
    <source>
        <dbReference type="Proteomes" id="UP000249046"/>
    </source>
</evidence>
<evidence type="ECO:0000256" key="2">
    <source>
        <dbReference type="ARBA" id="ARBA00022448"/>
    </source>
</evidence>
<keyword evidence="3" id="KW-1003">Cell membrane</keyword>
<accession>A0A2W5M9U1</accession>
<feature type="transmembrane region" description="Helical" evidence="10">
    <location>
        <begin position="12"/>
        <end position="31"/>
    </location>
</feature>
<evidence type="ECO:0000256" key="6">
    <source>
        <dbReference type="ARBA" id="ARBA00022927"/>
    </source>
</evidence>
<keyword evidence="6" id="KW-0653">Protein transport</keyword>
<evidence type="ECO:0000256" key="8">
    <source>
        <dbReference type="ARBA" id="ARBA00023136"/>
    </source>
</evidence>
<proteinExistence type="predicted"/>
<dbReference type="GO" id="GO:0005886">
    <property type="term" value="C:plasma membrane"/>
    <property type="evidence" value="ECO:0007669"/>
    <property type="project" value="UniProtKB-SubCell"/>
</dbReference>
<evidence type="ECO:0000256" key="10">
    <source>
        <dbReference type="SAM" id="Phobius"/>
    </source>
</evidence>
<feature type="compositionally biased region" description="Basic and acidic residues" evidence="9">
    <location>
        <begin position="206"/>
        <end position="226"/>
    </location>
</feature>
<dbReference type="EMBL" id="QFPO01000005">
    <property type="protein sequence ID" value="PZQ16547.1"/>
    <property type="molecule type" value="Genomic_DNA"/>
</dbReference>